<dbReference type="KEGG" id="nav:JQS30_01790"/>
<feature type="transmembrane region" description="Helical" evidence="13">
    <location>
        <begin position="20"/>
        <end position="42"/>
    </location>
</feature>
<organism evidence="15 16">
    <name type="scientific">Natronoglycomyces albus</name>
    <dbReference type="NCBI Taxonomy" id="2811108"/>
    <lineage>
        <taxon>Bacteria</taxon>
        <taxon>Bacillati</taxon>
        <taxon>Actinomycetota</taxon>
        <taxon>Actinomycetes</taxon>
        <taxon>Glycomycetales</taxon>
        <taxon>Glycomycetaceae</taxon>
        <taxon>Natronoglycomyces</taxon>
    </lineage>
</organism>
<comment type="catalytic activity">
    <reaction evidence="9 11">
        <text>dTMP + ATP = dTDP + ADP</text>
        <dbReference type="Rhea" id="RHEA:13517"/>
        <dbReference type="ChEBI" id="CHEBI:30616"/>
        <dbReference type="ChEBI" id="CHEBI:58369"/>
        <dbReference type="ChEBI" id="CHEBI:63528"/>
        <dbReference type="ChEBI" id="CHEBI:456216"/>
        <dbReference type="EC" id="2.7.4.9"/>
    </reaction>
</comment>
<feature type="transmembrane region" description="Helical" evidence="13">
    <location>
        <begin position="247"/>
        <end position="269"/>
    </location>
</feature>
<keyword evidence="4 11" id="KW-0808">Transferase</keyword>
<name>A0A895XR91_9ACTN</name>
<protein>
    <recommendedName>
        <fullName evidence="3 11">Thymidylate kinase</fullName>
        <ecNumber evidence="2 11">2.7.4.9</ecNumber>
    </recommendedName>
    <alternativeName>
        <fullName evidence="11">dTMP kinase</fullName>
    </alternativeName>
</protein>
<keyword evidence="13" id="KW-1133">Transmembrane helix</keyword>
<evidence type="ECO:0000256" key="5">
    <source>
        <dbReference type="ARBA" id="ARBA00022727"/>
    </source>
</evidence>
<dbReference type="EC" id="2.7.4.9" evidence="2 11"/>
<dbReference type="InterPro" id="IPR018095">
    <property type="entry name" value="Thymidylate_kin_CS"/>
</dbReference>
<feature type="transmembrane region" description="Helical" evidence="13">
    <location>
        <begin position="114"/>
        <end position="135"/>
    </location>
</feature>
<reference evidence="15" key="1">
    <citation type="submission" date="2021-02" db="EMBL/GenBank/DDBJ databases">
        <title>Natronoglycomyces albus gen. nov., sp. nov, a haloalkaliphilic actinobacterium from a soda solonchak soil.</title>
        <authorList>
            <person name="Sorokin D.Y."/>
            <person name="Khijniak T.V."/>
            <person name="Zakharycheva A.P."/>
            <person name="Boueva O.V."/>
            <person name="Ariskina E.V."/>
            <person name="Hahnke R.L."/>
            <person name="Bunk B."/>
            <person name="Sproer C."/>
            <person name="Schumann P."/>
            <person name="Evtushenko L.I."/>
            <person name="Kublanov I.V."/>
        </authorList>
    </citation>
    <scope>NUCLEOTIDE SEQUENCE</scope>
    <source>
        <strain evidence="15">DSM 106290</strain>
    </source>
</reference>
<dbReference type="Gene3D" id="1.20.1250.20">
    <property type="entry name" value="MFS general substrate transporter like domains"/>
    <property type="match status" value="1"/>
</dbReference>
<dbReference type="AlphaFoldDB" id="A0A895XR91"/>
<evidence type="ECO:0000256" key="13">
    <source>
        <dbReference type="SAM" id="Phobius"/>
    </source>
</evidence>
<dbReference type="EMBL" id="CP070496">
    <property type="protein sequence ID" value="QSB05685.1"/>
    <property type="molecule type" value="Genomic_DNA"/>
</dbReference>
<dbReference type="InterPro" id="IPR027417">
    <property type="entry name" value="P-loop_NTPase"/>
</dbReference>
<evidence type="ECO:0000256" key="8">
    <source>
        <dbReference type="ARBA" id="ARBA00022840"/>
    </source>
</evidence>
<feature type="transmembrane region" description="Helical" evidence="13">
    <location>
        <begin position="54"/>
        <end position="78"/>
    </location>
</feature>
<dbReference type="GO" id="GO:0005829">
    <property type="term" value="C:cytosol"/>
    <property type="evidence" value="ECO:0007669"/>
    <property type="project" value="TreeGrafter"/>
</dbReference>
<dbReference type="FunFam" id="3.40.50.300:FF:000225">
    <property type="entry name" value="Thymidylate kinase"/>
    <property type="match status" value="1"/>
</dbReference>
<dbReference type="CDD" id="cd01672">
    <property type="entry name" value="TMPK"/>
    <property type="match status" value="1"/>
</dbReference>
<feature type="domain" description="Thymidylate kinase-like" evidence="14">
    <location>
        <begin position="472"/>
        <end position="660"/>
    </location>
</feature>
<dbReference type="NCBIfam" id="TIGR00041">
    <property type="entry name" value="DTMP_kinase"/>
    <property type="match status" value="1"/>
</dbReference>
<feature type="transmembrane region" description="Helical" evidence="13">
    <location>
        <begin position="90"/>
        <end position="108"/>
    </location>
</feature>
<evidence type="ECO:0000256" key="4">
    <source>
        <dbReference type="ARBA" id="ARBA00022679"/>
    </source>
</evidence>
<evidence type="ECO:0000256" key="9">
    <source>
        <dbReference type="ARBA" id="ARBA00048743"/>
    </source>
</evidence>
<keyword evidence="16" id="KW-1185">Reference proteome</keyword>
<keyword evidence="6 11" id="KW-0547">Nucleotide-binding</keyword>
<keyword evidence="7 11" id="KW-0418">Kinase</keyword>
<dbReference type="InterPro" id="IPR039430">
    <property type="entry name" value="Thymidylate_kin-like_dom"/>
</dbReference>
<keyword evidence="13" id="KW-0812">Transmembrane</keyword>
<feature type="transmembrane region" description="Helical" evidence="13">
    <location>
        <begin position="313"/>
        <end position="331"/>
    </location>
</feature>
<dbReference type="PROSITE" id="PS01331">
    <property type="entry name" value="THYMIDYLATE_KINASE"/>
    <property type="match status" value="1"/>
</dbReference>
<comment type="function">
    <text evidence="10 11">Phosphorylation of dTMP to form dTDP in both de novo and salvage pathways of dTTP synthesis.</text>
</comment>
<proteinExistence type="inferred from homology"/>
<dbReference type="SUPFAM" id="SSF103473">
    <property type="entry name" value="MFS general substrate transporter"/>
    <property type="match status" value="1"/>
</dbReference>
<dbReference type="PANTHER" id="PTHR10344:SF4">
    <property type="entry name" value="UMP-CMP KINASE 2, MITOCHONDRIAL"/>
    <property type="match status" value="1"/>
</dbReference>
<dbReference type="GO" id="GO:0006227">
    <property type="term" value="P:dUDP biosynthetic process"/>
    <property type="evidence" value="ECO:0007669"/>
    <property type="project" value="TreeGrafter"/>
</dbReference>
<accession>A0A895XR91</accession>
<dbReference type="HAMAP" id="MF_00165">
    <property type="entry name" value="Thymidylate_kinase"/>
    <property type="match status" value="1"/>
</dbReference>
<gene>
    <name evidence="11 15" type="primary">tmk</name>
    <name evidence="15" type="ORF">JQS30_01790</name>
</gene>
<keyword evidence="8 11" id="KW-0067">ATP-binding</keyword>
<evidence type="ECO:0000256" key="2">
    <source>
        <dbReference type="ARBA" id="ARBA00012980"/>
    </source>
</evidence>
<feature type="transmembrane region" description="Helical" evidence="13">
    <location>
        <begin position="337"/>
        <end position="359"/>
    </location>
</feature>
<feature type="binding site" evidence="11">
    <location>
        <begin position="474"/>
        <end position="481"/>
    </location>
    <ligand>
        <name>ATP</name>
        <dbReference type="ChEBI" id="CHEBI:30616"/>
    </ligand>
</feature>
<evidence type="ECO:0000256" key="10">
    <source>
        <dbReference type="ARBA" id="ARBA00057735"/>
    </source>
</evidence>
<dbReference type="RefSeq" id="WP_213171697.1">
    <property type="nucleotide sequence ID" value="NZ_CP070496.1"/>
</dbReference>
<evidence type="ECO:0000313" key="15">
    <source>
        <dbReference type="EMBL" id="QSB05685.1"/>
    </source>
</evidence>
<dbReference type="Gene3D" id="3.40.50.300">
    <property type="entry name" value="P-loop containing nucleotide triphosphate hydrolases"/>
    <property type="match status" value="1"/>
</dbReference>
<evidence type="ECO:0000256" key="3">
    <source>
        <dbReference type="ARBA" id="ARBA00017144"/>
    </source>
</evidence>
<dbReference type="GO" id="GO:0006233">
    <property type="term" value="P:dTDP biosynthetic process"/>
    <property type="evidence" value="ECO:0007669"/>
    <property type="project" value="InterPro"/>
</dbReference>
<feature type="compositionally biased region" description="Low complexity" evidence="12">
    <location>
        <begin position="700"/>
        <end position="716"/>
    </location>
</feature>
<dbReference type="GO" id="GO:0004798">
    <property type="term" value="F:dTMP kinase activity"/>
    <property type="evidence" value="ECO:0007669"/>
    <property type="project" value="UniProtKB-UniRule"/>
</dbReference>
<feature type="transmembrane region" description="Helical" evidence="13">
    <location>
        <begin position="155"/>
        <end position="174"/>
    </location>
</feature>
<keyword evidence="5 11" id="KW-0545">Nucleotide biosynthesis</keyword>
<evidence type="ECO:0000256" key="1">
    <source>
        <dbReference type="ARBA" id="ARBA00009776"/>
    </source>
</evidence>
<keyword evidence="13" id="KW-0472">Membrane</keyword>
<evidence type="ECO:0000256" key="6">
    <source>
        <dbReference type="ARBA" id="ARBA00022741"/>
    </source>
</evidence>
<evidence type="ECO:0000256" key="12">
    <source>
        <dbReference type="SAM" id="MobiDB-lite"/>
    </source>
</evidence>
<feature type="transmembrane region" description="Helical" evidence="13">
    <location>
        <begin position="194"/>
        <end position="214"/>
    </location>
</feature>
<evidence type="ECO:0000259" key="14">
    <source>
        <dbReference type="Pfam" id="PF02223"/>
    </source>
</evidence>
<dbReference type="GO" id="GO:0006235">
    <property type="term" value="P:dTTP biosynthetic process"/>
    <property type="evidence" value="ECO:0007669"/>
    <property type="project" value="UniProtKB-UniRule"/>
</dbReference>
<comment type="similarity">
    <text evidence="1 11">Belongs to the thymidylate kinase family.</text>
</comment>
<evidence type="ECO:0000256" key="11">
    <source>
        <dbReference type="HAMAP-Rule" id="MF_00165"/>
    </source>
</evidence>
<dbReference type="SUPFAM" id="SSF52540">
    <property type="entry name" value="P-loop containing nucleoside triphosphate hydrolases"/>
    <property type="match status" value="1"/>
</dbReference>
<dbReference type="InterPro" id="IPR036259">
    <property type="entry name" value="MFS_trans_sf"/>
</dbReference>
<sequence length="739" mass="78160">MSDPAADLKAVLRIPPFRRLWTVLGLASFGDWLGLFASAAFAQSLFEGAAAKGAAFSGVIILRLLPALIFGPIAGIFADRFDRRKTMVTCDIARFLLLGSIPTVYLATGSVGVTIVWIMIAQVAIEAVVMVWMPAKEAAMPNLLPKSKLEMANQLTLATTYGIAPVLAFGLMAILERGSGVWGNLGMWAQPMVIGLYINSLMFLIVALTVYFGIKEISGRPEGRPDSQNSMWRDFADGWRYVQEQQLVRGLVVGILGAFCGAGILIGSGQTYAESLDAGSAAFNTLAATLFIGLGIGIVAGPKIVGALSRRRWFGMSIVLAGIGLLFNAVAPLLGLALIGTAIIGAGAGMAFLAGITLLQREVSDQVRGRIFAFIGTAVRVILMLTISLGATLAGLGATRQVQLGAVEFTWSFSRLIMLIAAVFVIIIGLMAFKRMDDKPGVPALADLWASLRGRPLIPTTPGNGTGFFIVFEGGEGSGKSTQALKLSAWLKLQGYEAVRTREPGGTQIGARIRSMLLSSTSETPSARCEALLYAADRAHHVDTIVRPALERGAVVVSDRYIDSSIAYQGSGRALGGEEISWLSDWATKNLRPDLVVLLDIAPETGLRRAKHDGNGDRLEQESLDFHSRVREAFLLKAKGNQRNYLVVDASKSPEAIAEEVQSVVAARLGVLPKGESLATGHSPWPEFDDGATGSNGGNPASSPEATAAPAAGPGEADTDSGEPGSPTAHQGAWEASRK</sequence>
<dbReference type="CDD" id="cd06173">
    <property type="entry name" value="MFS_MefA_like"/>
    <property type="match status" value="1"/>
</dbReference>
<evidence type="ECO:0000313" key="16">
    <source>
        <dbReference type="Proteomes" id="UP000662939"/>
    </source>
</evidence>
<dbReference type="GO" id="GO:0005524">
    <property type="term" value="F:ATP binding"/>
    <property type="evidence" value="ECO:0007669"/>
    <property type="project" value="UniProtKB-UniRule"/>
</dbReference>
<feature type="transmembrane region" description="Helical" evidence="13">
    <location>
        <begin position="416"/>
        <end position="433"/>
    </location>
</feature>
<evidence type="ECO:0000256" key="7">
    <source>
        <dbReference type="ARBA" id="ARBA00022777"/>
    </source>
</evidence>
<dbReference type="Proteomes" id="UP000662939">
    <property type="component" value="Chromosome"/>
</dbReference>
<feature type="region of interest" description="Disordered" evidence="12">
    <location>
        <begin position="676"/>
        <end position="739"/>
    </location>
</feature>
<feature type="transmembrane region" description="Helical" evidence="13">
    <location>
        <begin position="281"/>
        <end position="301"/>
    </location>
</feature>
<feature type="transmembrane region" description="Helical" evidence="13">
    <location>
        <begin position="371"/>
        <end position="396"/>
    </location>
</feature>
<dbReference type="PANTHER" id="PTHR10344">
    <property type="entry name" value="THYMIDYLATE KINASE"/>
    <property type="match status" value="1"/>
</dbReference>
<dbReference type="InterPro" id="IPR018094">
    <property type="entry name" value="Thymidylate_kinase"/>
</dbReference>
<dbReference type="Pfam" id="PF02223">
    <property type="entry name" value="Thymidylate_kin"/>
    <property type="match status" value="1"/>
</dbReference>